<dbReference type="Proteomes" id="UP001162992">
    <property type="component" value="Chromosome 9"/>
</dbReference>
<comment type="caution">
    <text evidence="1">The sequence shown here is derived from an EMBL/GenBank/DDBJ whole genome shotgun (WGS) entry which is preliminary data.</text>
</comment>
<protein>
    <submittedName>
        <fullName evidence="1">Uncharacterized protein</fullName>
    </submittedName>
</protein>
<reference evidence="2" key="1">
    <citation type="journal article" date="2024" name="Proc. Natl. Acad. Sci. U.S.A.">
        <title>Extraordinary preservation of gene collinearity over three hundred million years revealed in homosporous lycophytes.</title>
        <authorList>
            <person name="Li C."/>
            <person name="Wickell D."/>
            <person name="Kuo L.Y."/>
            <person name="Chen X."/>
            <person name="Nie B."/>
            <person name="Liao X."/>
            <person name="Peng D."/>
            <person name="Ji J."/>
            <person name="Jenkins J."/>
            <person name="Williams M."/>
            <person name="Shu S."/>
            <person name="Plott C."/>
            <person name="Barry K."/>
            <person name="Rajasekar S."/>
            <person name="Grimwood J."/>
            <person name="Han X."/>
            <person name="Sun S."/>
            <person name="Hou Z."/>
            <person name="He W."/>
            <person name="Dai G."/>
            <person name="Sun C."/>
            <person name="Schmutz J."/>
            <person name="Leebens-Mack J.H."/>
            <person name="Li F.W."/>
            <person name="Wang L."/>
        </authorList>
    </citation>
    <scope>NUCLEOTIDE SEQUENCE [LARGE SCALE GENOMIC DNA]</scope>
    <source>
        <strain evidence="2">cv. PW_Plant_1</strain>
    </source>
</reference>
<name>A0ACC2CL77_DIPCM</name>
<keyword evidence="2" id="KW-1185">Reference proteome</keyword>
<gene>
    <name evidence="1" type="ORF">O6H91_09G011400</name>
</gene>
<dbReference type="EMBL" id="CM055100">
    <property type="protein sequence ID" value="KAJ7542776.1"/>
    <property type="molecule type" value="Genomic_DNA"/>
</dbReference>
<evidence type="ECO:0000313" key="1">
    <source>
        <dbReference type="EMBL" id="KAJ7542776.1"/>
    </source>
</evidence>
<proteinExistence type="predicted"/>
<accession>A0ACC2CL77</accession>
<organism evidence="1 2">
    <name type="scientific">Diphasiastrum complanatum</name>
    <name type="common">Issler's clubmoss</name>
    <name type="synonym">Lycopodium complanatum</name>
    <dbReference type="NCBI Taxonomy" id="34168"/>
    <lineage>
        <taxon>Eukaryota</taxon>
        <taxon>Viridiplantae</taxon>
        <taxon>Streptophyta</taxon>
        <taxon>Embryophyta</taxon>
        <taxon>Tracheophyta</taxon>
        <taxon>Lycopodiopsida</taxon>
        <taxon>Lycopodiales</taxon>
        <taxon>Lycopodiaceae</taxon>
        <taxon>Lycopodioideae</taxon>
        <taxon>Diphasiastrum</taxon>
    </lineage>
</organism>
<sequence>MHSSDVVDEWLNCQQAWLYLEPIFTSEDIMQQLPIEGRRFKTVDTSWRRIMDKLMKNSEALVVGTDEELLKNLKEANKELDMVQKGLSEYLETKRLAFPRFYFLSNDELLEILAETKDPLRVQPFCKKIFEGINCLEFQSNLEISAMLSEEGEKVDFINRFNPKDACGAVEKWLLEVEDAMRESLKHVIRQAYEAYAQQDRVDWVLTWPGQVVLCASQMFWTEEVAESIRKGTLQVYEQKCTQQLQAIVNKVRGKLTSLERKTIGALIVIDVHARDVVKNLADLNLSEEMDFDWISQLRYGYENGSVMVRMINAALLYAFEYLGNSSRLVITPLTDRCYRTLMGALHLNLGGAPEGPAGTGKTETTKDLAKAIAMQCVVFNCSDGLDYLAMGKFFKGLASSGAWACFDEFNRIDLEVLSVIAQQILTIQRAKAAHLKSFEFEGVKLGLKPTCSVFITMNPGYAGRSELPDNLKALFRTVAMMVPDYALISEITLYSFGYLQARELARKLVATYRLCSEQLSSQNHYDYGMRAVISVLRAAGNVKQKFPEEHEGVLILKSLKDVNLPKFLAHDIPLFEGILTDLFPGVLLPAPDYRLMQEAIVSVCTKRNLQPTQIFLEKIFQLYEMILVRHGLMLVGLSYGAKTESYRVLAGALTELHAAKVMENSTKCYVINPKSIYIGQLYGQFDPVSHEWTDGVLAKAFRTAAVDTSPDRKWIIFDGPVDAVWIENMNTVLDDNKKLCLMSGEIIQMTSSMNLIFEVQDLAVASPATVSRCGMVYTEPSQIGWVPLKVSWLKKLVAAYPGIIEGVAMVEVLFDWLVEPSLQFVRKHCKEIIPTSTISLAQSLMNMYESLLDEFKVTSNTPAKASKAGSEFFPLPCSKDQEIWIQCLFVMSLIWSIGGSIDLEGREKFDKFLRKLLAQEENLGYVLTAGTKIKKPGFEFALPLPATGSIYGYVFWKLECCWKNWIDIVDTRAPPLEAEYNDIIVPTIDTGRYSFLLQLLVSHGKHVLFGGPTGTGKTVYVKHELSEGLDKSVFRNIMMTFSAQTNANQTQDIIDSKLDKRKKGVFGPPYGLKAVIFVDDLNMPALEVYGAQPPIELLRQWMDHGGWYDREDNNFRQLVDIQFVAAMGPPGGGCNPITPRYLRHYNILSILDFDDASLCTVFMTILTWWTRKSHVPSEVSSINNLMVASTLDIYRSIQQELLPTPAKSHYTYNMRDLSKVFQGICMIGSPLEQKSSLVRLWCHECLRVFYDRLVSDEDREWFLGYLKTRVEDRLGLKCEDVFTTSDITEALRNLAFGDVMDVNNFPKRYEEINDLKKLLSFMEESLAEFNGQTRSPLNLVLFTYAAQHIIRVSRILRQPFGNALLVGVGGVGRQSLTKLATFMAGFNIFQVQISKLYGVLEWQEDLKVVLKKAGGENSPTVFLFSDTQLKQERFLEDINNILNTGEVPNLFAKDETMMLQDLVRNRAKKAGRDSSGSELYMFFVEQCRKNLHMVICMSPFGAAFRTRLRMFPSLVTCCTVDWFTEWPEDALQSVGSKFLCTVGVIDMCMLFHQNASNLADLFFREQQRHFYITPTSFLELLSTYKSLLSQKRLEVDTLKRRYVMGLEKLLEAEGQVNVMKKELEALQPILLKTAEETDELLKTIEKDRKEAQGTRSLVEEEEAIANVKAKEAKAIKDDCESELAVAIPMLEAALSALDTLTKADITEVKAMKNPPGPVKVVMEACCIIKQARHHFFFSDTLTKSRRIPDPSNPGQKMEDYWGPAQLMLADTNFLPSLKVFDKDNIAPAIIEKVRPYLAKAEFDPEVVKKASKAAYGLCCWVRAMESYDRVAKVVAPKREKLDAATSEFEELQVALNKKKEKLSEVEEKLSKLQIQLNTMESKRSQLEQDVENCQKKLSRAEKLIGGLGGEKARWTSVAKDLGKVYGDLTGDVLIASGYIAYLGAVTLGYRERLLKEWMTTCKEKNIPCSAIFKLATTLGSPVAIRDWVIDGLPNDSFSIDNGIIIHSAKRWPLLIDPQGQANKWIKTKEKGKNLQVVKLADADFVRKLENCITFGYPLLLENVGEELDPTLEPVLARAVYKHGGSLQIRIGDNTLEYNENFQLYITTKLRNPHYMPEVSVKVTLLNFMITPEGLEDQLLGMAVKNERLDLEEEKTLLVLQGAENQRQLKDIEDRIIEVLSSSEGNILENETAINIISSSKALSIEIAEKQKVGEKTETKIDEARKGYLPVAEHVASLFFMVSNLCSIDPMYQYSLTWYLNLFQSSMRDSEKSEVLSMRISTLNDHFTFLLYISLSRSLFEKDKLLMSFLISITILRKQNKIKEEEFRFLLSGAVTTERDQSKNPSKWLSDKLWIEMINLSKIEAFQGLSKLFEEDPGKWMQVYNSPEPYSERLPAGWDTTLTKFQKLLVIRTIRPDKIVASINTFVMETMGQRYVEPPSFDLESAFCDSAPVIPLIFVLSPGSDPMAALLKFAEGLKHEVQTISLGQGQGPKAAAMIQLAMQTGIWVVLQNCHLAASWMPQLERICESFGTENINGGFRLWLTSYPSEQFPVAILQSGIKLTNESPKGLRANMLQSYLSFPISDPEFFNMLGEKGPVWRKLLFGLCFFHATVQERIKFGPLGWNIPYQFSDPDLKISMRQLQSFLVEFPESVPFKALLYLTGECNYGGRVTDTHDRRTLMCLLSVLYIPKILDDSYWFSPSGIYCAPPDCQYQDYIEHIKQFPVTASPEVFGLHENADITKDQQETDQLLSSILATQSNTASTGRRSRDEVILELVTDMASGIPPPFDIELARYRYPVKYEESMNSVLHQEMTRFNSLTEVMRSSLHTLQRTLKGLVAMSGDIEKLASSIYNGKLPAMWAAKSYPSLKPLPSYVTDLVHRLNILQTWMDNGPPPRFWISGFFFTHAFLTGVLQNYARKHKITIDNVCFEFKCLPKEGLGDQKPEDGVYIEGLFLEGARWDESKMQLAESFPKVLYSPAPMIWLSPCETSKKKEFPCYHCPLYRTAERRGVLATTGHSSNFVFNVELPTDMPSEHWVRRGVAMLLQLSD</sequence>
<evidence type="ECO:0000313" key="2">
    <source>
        <dbReference type="Proteomes" id="UP001162992"/>
    </source>
</evidence>